<reference evidence="3" key="1">
    <citation type="submission" date="2021-01" db="EMBL/GenBank/DDBJ databases">
        <authorList>
            <consortium name="Genoscope - CEA"/>
            <person name="William W."/>
        </authorList>
    </citation>
    <scope>NUCLEOTIDE SEQUENCE</scope>
</reference>
<evidence type="ECO:0000313" key="4">
    <source>
        <dbReference type="Proteomes" id="UP000688137"/>
    </source>
</evidence>
<dbReference type="GO" id="GO:0101006">
    <property type="term" value="F:protein histidine phosphatase activity"/>
    <property type="evidence" value="ECO:0007669"/>
    <property type="project" value="TreeGrafter"/>
</dbReference>
<proteinExistence type="predicted"/>
<dbReference type="PANTHER" id="PTHR12258">
    <property type="entry name" value="JANUS-A/JANUS-B"/>
    <property type="match status" value="1"/>
</dbReference>
<feature type="active site" description="Proton acceptor" evidence="1">
    <location>
        <position position="57"/>
    </location>
</feature>
<dbReference type="PANTHER" id="PTHR12258:SF5">
    <property type="entry name" value="BCDNA.GH02250-RELATED"/>
    <property type="match status" value="1"/>
</dbReference>
<gene>
    <name evidence="3" type="ORF">PPRIM_AZ9-3.1.T0220105</name>
</gene>
<organism evidence="3 4">
    <name type="scientific">Paramecium primaurelia</name>
    <dbReference type="NCBI Taxonomy" id="5886"/>
    <lineage>
        <taxon>Eukaryota</taxon>
        <taxon>Sar</taxon>
        <taxon>Alveolata</taxon>
        <taxon>Ciliophora</taxon>
        <taxon>Intramacronucleata</taxon>
        <taxon>Oligohymenophorea</taxon>
        <taxon>Peniculida</taxon>
        <taxon>Parameciidae</taxon>
        <taxon>Paramecium</taxon>
    </lineage>
</organism>
<dbReference type="GO" id="GO:0005829">
    <property type="term" value="C:cytosol"/>
    <property type="evidence" value="ECO:0007669"/>
    <property type="project" value="TreeGrafter"/>
</dbReference>
<comment type="caution">
    <text evidence="3">The sequence shown here is derived from an EMBL/GenBank/DDBJ whole genome shotgun (WGS) entry which is preliminary data.</text>
</comment>
<dbReference type="Proteomes" id="UP000688137">
    <property type="component" value="Unassembled WGS sequence"/>
</dbReference>
<protein>
    <submittedName>
        <fullName evidence="3">Uncharacterized protein</fullName>
    </submittedName>
</protein>
<evidence type="ECO:0000313" key="3">
    <source>
        <dbReference type="EMBL" id="CAD8054589.1"/>
    </source>
</evidence>
<dbReference type="OMA" id="VRGYSWA"/>
<name>A0A8S1KHC3_PARPR</name>
<evidence type="ECO:0000256" key="2">
    <source>
        <dbReference type="PIRSR" id="PIRSR607702-2"/>
    </source>
</evidence>
<evidence type="ECO:0000256" key="1">
    <source>
        <dbReference type="PIRSR" id="PIRSR607702-1"/>
    </source>
</evidence>
<feature type="binding site" evidence="2">
    <location>
        <position position="31"/>
    </location>
    <ligand>
        <name>substrate</name>
    </ligand>
</feature>
<dbReference type="Pfam" id="PF05005">
    <property type="entry name" value="Ocnus"/>
    <property type="match status" value="1"/>
</dbReference>
<accession>A0A8S1KHC3</accession>
<dbReference type="AlphaFoldDB" id="A0A8S1KHC3"/>
<dbReference type="EMBL" id="CAJJDM010000020">
    <property type="protein sequence ID" value="CAD8054589.1"/>
    <property type="molecule type" value="Genomic_DNA"/>
</dbReference>
<keyword evidence="4" id="KW-1185">Reference proteome</keyword>
<sequence length="153" mass="18026">MIQTQQSEEETFIQITKNISQVNIDNEGTFKYILILLEGNNNKEFYFVRGLKQYEYHAQNFEHFCNEAKNNLKWSEFKFDLEKGTIKAELNGHKFKFMCVGGGRIKHSNIQQSLEIYGYSQSYGQCDHKISLNIIRTVYPYLDKNVITRNDGY</sequence>
<dbReference type="InterPro" id="IPR007702">
    <property type="entry name" value="Janus"/>
</dbReference>